<evidence type="ECO:0000256" key="4">
    <source>
        <dbReference type="ARBA" id="ARBA00023136"/>
    </source>
</evidence>
<accession>A0A1X7TVG9</accession>
<dbReference type="InterPro" id="IPR050360">
    <property type="entry name" value="MFS_Sugar_Transporters"/>
</dbReference>
<comment type="subcellular location">
    <subcellularLocation>
        <location evidence="1">Membrane</location>
        <topology evidence="1">Multi-pass membrane protein</topology>
    </subcellularLocation>
</comment>
<evidence type="ECO:0000256" key="6">
    <source>
        <dbReference type="SAM" id="Phobius"/>
    </source>
</evidence>
<evidence type="ECO:0000256" key="1">
    <source>
        <dbReference type="ARBA" id="ARBA00004141"/>
    </source>
</evidence>
<evidence type="ECO:0000256" key="3">
    <source>
        <dbReference type="ARBA" id="ARBA00022989"/>
    </source>
</evidence>
<dbReference type="Gene3D" id="1.20.1250.20">
    <property type="entry name" value="MFS general substrate transporter like domains"/>
    <property type="match status" value="1"/>
</dbReference>
<dbReference type="GO" id="GO:0016020">
    <property type="term" value="C:membrane"/>
    <property type="evidence" value="ECO:0007669"/>
    <property type="project" value="UniProtKB-SubCell"/>
</dbReference>
<feature type="transmembrane region" description="Helical" evidence="6">
    <location>
        <begin position="130"/>
        <end position="146"/>
    </location>
</feature>
<dbReference type="PANTHER" id="PTHR48022">
    <property type="entry name" value="PLASTIDIC GLUCOSE TRANSPORTER 4"/>
    <property type="match status" value="1"/>
</dbReference>
<keyword evidence="4 6" id="KW-0472">Membrane</keyword>
<keyword evidence="2 6" id="KW-0812">Transmembrane</keyword>
<dbReference type="InterPro" id="IPR036259">
    <property type="entry name" value="MFS_trans_sf"/>
</dbReference>
<feature type="transmembrane region" description="Helical" evidence="6">
    <location>
        <begin position="158"/>
        <end position="180"/>
    </location>
</feature>
<keyword evidence="3 6" id="KW-1133">Transmembrane helix</keyword>
<feature type="region of interest" description="Disordered" evidence="5">
    <location>
        <begin position="225"/>
        <end position="253"/>
    </location>
</feature>
<feature type="compositionally biased region" description="Acidic residues" evidence="5">
    <location>
        <begin position="233"/>
        <end position="244"/>
    </location>
</feature>
<organism evidence="7">
    <name type="scientific">Amphimedon queenslandica</name>
    <name type="common">Sponge</name>
    <dbReference type="NCBI Taxonomy" id="400682"/>
    <lineage>
        <taxon>Eukaryota</taxon>
        <taxon>Metazoa</taxon>
        <taxon>Porifera</taxon>
        <taxon>Demospongiae</taxon>
        <taxon>Heteroscleromorpha</taxon>
        <taxon>Haplosclerida</taxon>
        <taxon>Niphatidae</taxon>
        <taxon>Amphimedon</taxon>
    </lineage>
</organism>
<feature type="transmembrane region" description="Helical" evidence="6">
    <location>
        <begin position="104"/>
        <end position="124"/>
    </location>
</feature>
<dbReference type="GO" id="GO:0005351">
    <property type="term" value="F:carbohydrate:proton symporter activity"/>
    <property type="evidence" value="ECO:0007669"/>
    <property type="project" value="TreeGrafter"/>
</dbReference>
<dbReference type="OrthoDB" id="6612291at2759"/>
<dbReference type="EnsemblMetazoa" id="Aqu2.1.19212_001">
    <property type="protein sequence ID" value="Aqu2.1.19212_001"/>
    <property type="gene ID" value="Aqu2.1.19212"/>
</dbReference>
<sequence length="253" mass="29087">MVLVGRMVAGIGVGWLVKKGKSKKADKTLHRLRKDYTEEEIKEELNDIEFTVLNSNNSLRDAFSDIFRWRILERYRYCWELYCKRNVIMYYSTSIFCSIDVSSYAATAIVGVVNFLTTLITLFIVDKLGHFVSILAAGLLIYIFNVDEEREEEERQVVGYFVALLIVLFVSFFASTWGFWELCGCYGNPITSRFCTKDGRCCCPWSNACRVRTAQEEDTVAIVGIKNENKDDTSDEAEDEENESGTDKRYRCS</sequence>
<evidence type="ECO:0000256" key="5">
    <source>
        <dbReference type="SAM" id="MobiDB-lite"/>
    </source>
</evidence>
<protein>
    <recommendedName>
        <fullName evidence="8">Major facilitator superfamily (MFS) profile domain-containing protein</fullName>
    </recommendedName>
</protein>
<evidence type="ECO:0000256" key="2">
    <source>
        <dbReference type="ARBA" id="ARBA00022692"/>
    </source>
</evidence>
<dbReference type="InterPro" id="IPR005828">
    <property type="entry name" value="MFS_sugar_transport-like"/>
</dbReference>
<dbReference type="AlphaFoldDB" id="A0A1X7TVG9"/>
<evidence type="ECO:0008006" key="8">
    <source>
        <dbReference type="Google" id="ProtNLM"/>
    </source>
</evidence>
<dbReference type="Pfam" id="PF00083">
    <property type="entry name" value="Sugar_tr"/>
    <property type="match status" value="1"/>
</dbReference>
<reference evidence="7" key="1">
    <citation type="submission" date="2017-05" db="UniProtKB">
        <authorList>
            <consortium name="EnsemblMetazoa"/>
        </authorList>
    </citation>
    <scope>IDENTIFICATION</scope>
</reference>
<proteinExistence type="predicted"/>
<evidence type="ECO:0000313" key="7">
    <source>
        <dbReference type="EnsemblMetazoa" id="Aqu2.1.19212_001"/>
    </source>
</evidence>
<dbReference type="InParanoid" id="A0A1X7TVG9"/>
<dbReference type="PANTHER" id="PTHR48022:SF2">
    <property type="entry name" value="PLASTIDIC GLUCOSE TRANSPORTER 4"/>
    <property type="match status" value="1"/>
</dbReference>
<name>A0A1X7TVG9_AMPQE</name>